<dbReference type="EMBL" id="MU069658">
    <property type="protein sequence ID" value="KAF5836504.1"/>
    <property type="molecule type" value="Genomic_DNA"/>
</dbReference>
<comment type="caution">
    <text evidence="1">The sequence shown here is derived from an EMBL/GenBank/DDBJ whole genome shotgun (WGS) entry which is preliminary data.</text>
</comment>
<gene>
    <name evidence="1" type="ORF">DUNSADRAFT_5890</name>
</gene>
<accession>A0ABQ7GPH4</accession>
<evidence type="ECO:0000313" key="2">
    <source>
        <dbReference type="Proteomes" id="UP000815325"/>
    </source>
</evidence>
<proteinExistence type="predicted"/>
<sequence>MVIYRLNNYNNFEGVDEFMPIFKIKCAQPLGAAFLGLLSKLGLLVAGSHVCGQHFVYENAANPACMVFASLVCDCELSSGHCWLCWLLMEPKRKESMKVVVNSAH</sequence>
<dbReference type="Proteomes" id="UP000815325">
    <property type="component" value="Unassembled WGS sequence"/>
</dbReference>
<protein>
    <recommendedName>
        <fullName evidence="3">Encoded protein</fullName>
    </recommendedName>
</protein>
<name>A0ABQ7GPH4_DUNSA</name>
<reference evidence="1" key="1">
    <citation type="submission" date="2017-08" db="EMBL/GenBank/DDBJ databases">
        <authorList>
            <person name="Polle J.E."/>
            <person name="Barry K."/>
            <person name="Cushman J."/>
            <person name="Schmutz J."/>
            <person name="Tran D."/>
            <person name="Hathwaick L.T."/>
            <person name="Yim W.C."/>
            <person name="Jenkins J."/>
            <person name="Mckie-Krisberg Z.M."/>
            <person name="Prochnik S."/>
            <person name="Lindquist E."/>
            <person name="Dockter R.B."/>
            <person name="Adam C."/>
            <person name="Molina H."/>
            <person name="Bunkerborg J."/>
            <person name="Jin E."/>
            <person name="Buchheim M."/>
            <person name="Magnuson J."/>
        </authorList>
    </citation>
    <scope>NUCLEOTIDE SEQUENCE</scope>
    <source>
        <strain evidence="1">CCAP 19/18</strain>
    </source>
</reference>
<organism evidence="1 2">
    <name type="scientific">Dunaliella salina</name>
    <name type="common">Green alga</name>
    <name type="synonym">Protococcus salinus</name>
    <dbReference type="NCBI Taxonomy" id="3046"/>
    <lineage>
        <taxon>Eukaryota</taxon>
        <taxon>Viridiplantae</taxon>
        <taxon>Chlorophyta</taxon>
        <taxon>core chlorophytes</taxon>
        <taxon>Chlorophyceae</taxon>
        <taxon>CS clade</taxon>
        <taxon>Chlamydomonadales</taxon>
        <taxon>Dunaliellaceae</taxon>
        <taxon>Dunaliella</taxon>
    </lineage>
</organism>
<keyword evidence="2" id="KW-1185">Reference proteome</keyword>
<evidence type="ECO:0000313" key="1">
    <source>
        <dbReference type="EMBL" id="KAF5836504.1"/>
    </source>
</evidence>
<evidence type="ECO:0008006" key="3">
    <source>
        <dbReference type="Google" id="ProtNLM"/>
    </source>
</evidence>